<feature type="domain" description="Heterokaryon incompatibility" evidence="4">
    <location>
        <begin position="321"/>
        <end position="476"/>
    </location>
</feature>
<accession>A0A8H6KFE7</accession>
<evidence type="ECO:0000259" key="4">
    <source>
        <dbReference type="Pfam" id="PF06985"/>
    </source>
</evidence>
<proteinExistence type="predicted"/>
<comment type="caution">
    <text evidence="5">The sequence shown here is derived from an EMBL/GenBank/DDBJ whole genome shotgun (WGS) entry which is preliminary data.</text>
</comment>
<dbReference type="EMBL" id="WIGO01000096">
    <property type="protein sequence ID" value="KAF6830263.1"/>
    <property type="molecule type" value="Genomic_DNA"/>
</dbReference>
<evidence type="ECO:0000313" key="5">
    <source>
        <dbReference type="EMBL" id="KAF6830263.1"/>
    </source>
</evidence>
<evidence type="ECO:0000256" key="2">
    <source>
        <dbReference type="ARBA" id="ARBA00022771"/>
    </source>
</evidence>
<keyword evidence="6" id="KW-1185">Reference proteome</keyword>
<dbReference type="InterPro" id="IPR043145">
    <property type="entry name" value="Znf_ZZ_sf"/>
</dbReference>
<evidence type="ECO:0000256" key="3">
    <source>
        <dbReference type="ARBA" id="ARBA00022833"/>
    </source>
</evidence>
<keyword evidence="3" id="KW-0862">Zinc</keyword>
<evidence type="ECO:0000313" key="6">
    <source>
        <dbReference type="Proteomes" id="UP000654918"/>
    </source>
</evidence>
<dbReference type="SUPFAM" id="SSF57850">
    <property type="entry name" value="RING/U-box"/>
    <property type="match status" value="1"/>
</dbReference>
<keyword evidence="2" id="KW-0863">Zinc-finger</keyword>
<dbReference type="Pfam" id="PF06985">
    <property type="entry name" value="HET"/>
    <property type="match status" value="1"/>
</dbReference>
<protein>
    <submittedName>
        <fullName evidence="5">Heterokaryon incompatibility protein</fullName>
    </submittedName>
</protein>
<keyword evidence="1" id="KW-0479">Metal-binding</keyword>
<reference evidence="5" key="1">
    <citation type="journal article" date="2020" name="Phytopathology">
        <title>Genome Sequence Resources of Colletotrichum truncatum, C. plurivorum, C. musicola, and C. sojae: Four Species Pathogenic to Soybean (Glycine max).</title>
        <authorList>
            <person name="Rogerio F."/>
            <person name="Boufleur T.R."/>
            <person name="Ciampi-Guillardi M."/>
            <person name="Sukno S.A."/>
            <person name="Thon M.R."/>
            <person name="Massola Junior N.S."/>
            <person name="Baroncelli R."/>
        </authorList>
    </citation>
    <scope>NUCLEOTIDE SEQUENCE</scope>
    <source>
        <strain evidence="5">LFN00145</strain>
    </source>
</reference>
<dbReference type="InterPro" id="IPR010730">
    <property type="entry name" value="HET"/>
</dbReference>
<name>A0A8H6KFE7_9PEZI</name>
<dbReference type="GO" id="GO:0008270">
    <property type="term" value="F:zinc ion binding"/>
    <property type="evidence" value="ECO:0007669"/>
    <property type="project" value="UniProtKB-KW"/>
</dbReference>
<gene>
    <name evidence="5" type="ORF">CPLU01_07438</name>
</gene>
<dbReference type="Proteomes" id="UP000654918">
    <property type="component" value="Unassembled WGS sequence"/>
</dbReference>
<dbReference type="Gene3D" id="3.30.60.90">
    <property type="match status" value="1"/>
</dbReference>
<sequence length="884" mass="100262">MDNVILTNYGKTIYEFLIRDPPKSLTPKNQASVPPGIANPVYEDGDDLEDRKVIQSRKHNAHCDGSGCQVSRKTRQLILGRRYKCLDCDVPNGLDFCETCVLIPGQGVKHDASHRLLELEATECALCRDGKQERHPATGPRGPYWEILAPVTVLRRIAELGKCGHCAMMWTAFMQCPPRDDWPPRDNEVLTIRVGRPWANCFEYGVVRRPSTDGFSQEEPDEDCLHVFPIFPRAAEAPLEVRSYQDNQYASPNIIVKVSPGSDSNEALQLAGNWYKYCRDKHAECSPPVAPTLPTRVLDIEKGNALKRVFLLETNKCPGEYAALSYCWGPGNPVLVTTTGNIYEHLNDGILIDDLPRTIQDAIKITKSLELRYLWANRLCIIQDSAEDWAHEAARMCDVYSNATITLSADASKSGWEGLFLQHQEFSEMPYQALLDRQGNETPLTLLRKHRHTAMIWSNVDSRDQPLNRRAWTFQERLMSRRILHFTTREMMWECNRPSEYECRRSSSAFSSGYLLPAPEDDHQVLYMKWRHIVGAYMTRLLTVETDKLPALNGLALAFQACLPDDKYLAGMRSGNLEADLTWKPPDARQAKRYLEYDDKSRRLGDLQGGDQDLEQVNRDDNSEVLKFIMRRQALEGWRRHDGYVAPTWSWASMRGPTTYLDFFPLYPFKSEIGILEAETQPVPAATGAPSVAGGEHILNHSGEVVAGQITLRGKMVTDLTIVSCMGVSQDGSATYFSFLKDTEGRFHVEFTPNDQTGPMRHPINVRVVLLGTQEVSAREDVHLSGYSTKIKGIEDKNDPMDERLVDVDDERVWNTLINQEMSWVRERGESRLGWTSYLVVCWSMMVRGAFKRLGCFDVVLSSQQKAMKSLFEAHSLHDTITIV</sequence>
<dbReference type="PANTHER" id="PTHR33112:SF16">
    <property type="entry name" value="HETEROKARYON INCOMPATIBILITY DOMAIN-CONTAINING PROTEIN"/>
    <property type="match status" value="1"/>
</dbReference>
<dbReference type="AlphaFoldDB" id="A0A8H6KFE7"/>
<evidence type="ECO:0000256" key="1">
    <source>
        <dbReference type="ARBA" id="ARBA00022723"/>
    </source>
</evidence>
<dbReference type="PANTHER" id="PTHR33112">
    <property type="entry name" value="DOMAIN PROTEIN, PUTATIVE-RELATED"/>
    <property type="match status" value="1"/>
</dbReference>
<organism evidence="5 6">
    <name type="scientific">Colletotrichum plurivorum</name>
    <dbReference type="NCBI Taxonomy" id="2175906"/>
    <lineage>
        <taxon>Eukaryota</taxon>
        <taxon>Fungi</taxon>
        <taxon>Dikarya</taxon>
        <taxon>Ascomycota</taxon>
        <taxon>Pezizomycotina</taxon>
        <taxon>Sordariomycetes</taxon>
        <taxon>Hypocreomycetidae</taxon>
        <taxon>Glomerellales</taxon>
        <taxon>Glomerellaceae</taxon>
        <taxon>Colletotrichum</taxon>
        <taxon>Colletotrichum orchidearum species complex</taxon>
    </lineage>
</organism>